<proteinExistence type="predicted"/>
<dbReference type="OrthoDB" id="5408296at2759"/>
<feature type="region of interest" description="Disordered" evidence="1">
    <location>
        <begin position="175"/>
        <end position="209"/>
    </location>
</feature>
<organism evidence="2 3">
    <name type="scientific">Thielaviopsis punctulata</name>
    <dbReference type="NCBI Taxonomy" id="72032"/>
    <lineage>
        <taxon>Eukaryota</taxon>
        <taxon>Fungi</taxon>
        <taxon>Dikarya</taxon>
        <taxon>Ascomycota</taxon>
        <taxon>Pezizomycotina</taxon>
        <taxon>Sordariomycetes</taxon>
        <taxon>Hypocreomycetidae</taxon>
        <taxon>Microascales</taxon>
        <taxon>Ceratocystidaceae</taxon>
        <taxon>Thielaviopsis</taxon>
    </lineage>
</organism>
<accession>A0A0F4Z9I3</accession>
<keyword evidence="3" id="KW-1185">Reference proteome</keyword>
<name>A0A0F4Z9I3_9PEZI</name>
<dbReference type="EMBL" id="LAEV01001981">
    <property type="protein sequence ID" value="KKA26796.1"/>
    <property type="molecule type" value="Genomic_DNA"/>
</dbReference>
<evidence type="ECO:0000313" key="3">
    <source>
        <dbReference type="Proteomes" id="UP000033483"/>
    </source>
</evidence>
<dbReference type="AlphaFoldDB" id="A0A0F4Z9I3"/>
<gene>
    <name evidence="2" type="ORF">TD95_003149</name>
</gene>
<dbReference type="Proteomes" id="UP000033483">
    <property type="component" value="Unassembled WGS sequence"/>
</dbReference>
<evidence type="ECO:0000256" key="1">
    <source>
        <dbReference type="SAM" id="MobiDB-lite"/>
    </source>
</evidence>
<evidence type="ECO:0000313" key="2">
    <source>
        <dbReference type="EMBL" id="KKA26796.1"/>
    </source>
</evidence>
<evidence type="ECO:0008006" key="4">
    <source>
        <dbReference type="Google" id="ProtNLM"/>
    </source>
</evidence>
<feature type="region of interest" description="Disordered" evidence="1">
    <location>
        <begin position="226"/>
        <end position="248"/>
    </location>
</feature>
<comment type="caution">
    <text evidence="2">The sequence shown here is derived from an EMBL/GenBank/DDBJ whole genome shotgun (WGS) entry which is preliminary data.</text>
</comment>
<sequence>MAANPGEENVATLFGDIHYFYGDPSVKPRHHRFEKGSYVYLFENALARRARIEIANNAGTEDQDAFDGHLDMTYVTYSYRHTCMVTLTVGDTPGDQEWHLPTFDPRNENKYHYKLHSLDIYFWTQNDALQFLNNIRRILPASQIDVQDEPGTSSVAMSPIVQQLESTVLSDPIYNVPSAIPGPPPGAPPGASPGASPIDAPLSAVSGHSSTAPATFVPMAYNPAAPAAPEQHQTREKTPPPEEEDNASSNPLAAAMAVDYQMSPFTPGFRLPPNHPAANGLASPRFPTSGPMGFAPPPQVGSQRTTAMPASPYISIPPPPPQSTTMPAMSSSMMPTAPPPAPAPLAIYNPNSMPQNLFDIHEHKAAPLYNNETQVPAPLASPPLSADYPLHGQAFAGQIATPTFGPQVVPQQQQEQKQQSTPVRTKSAGKFAGKSSLEEKTARLEKGVSGMLRKFEKKFG</sequence>
<feature type="compositionally biased region" description="Low complexity" evidence="1">
    <location>
        <begin position="407"/>
        <end position="423"/>
    </location>
</feature>
<reference evidence="2 3" key="1">
    <citation type="submission" date="2015-03" db="EMBL/GenBank/DDBJ databases">
        <authorList>
            <person name="Radwan O."/>
            <person name="Al-Naeli F.A."/>
            <person name="Rendon G.A."/>
            <person name="Fields C."/>
        </authorList>
    </citation>
    <scope>NUCLEOTIDE SEQUENCE [LARGE SCALE GENOMIC DNA]</scope>
    <source>
        <strain evidence="2">CR-DP1</strain>
    </source>
</reference>
<feature type="compositionally biased region" description="Basic and acidic residues" evidence="1">
    <location>
        <begin position="436"/>
        <end position="446"/>
    </location>
</feature>
<protein>
    <recommendedName>
        <fullName evidence="4">RNA recognition motif-containing protein</fullName>
    </recommendedName>
</protein>
<feature type="region of interest" description="Disordered" evidence="1">
    <location>
        <begin position="407"/>
        <end position="449"/>
    </location>
</feature>
<feature type="compositionally biased region" description="Pro residues" evidence="1">
    <location>
        <begin position="180"/>
        <end position="191"/>
    </location>
</feature>